<evidence type="ECO:0000313" key="1">
    <source>
        <dbReference type="EMBL" id="ADG97372.1"/>
    </source>
</evidence>
<dbReference type="STRING" id="640132.Srot_0895"/>
<reference evidence="1 2" key="1">
    <citation type="journal article" date="2010" name="Stand. Genomic Sci.">
        <title>Complete genome sequence of Segniliparus rotundus type strain (CDC 1076).</title>
        <authorList>
            <person name="Sikorski J."/>
            <person name="Lapidus A."/>
            <person name="Copeland A."/>
            <person name="Misra M."/>
            <person name="Glavina Del Rio T."/>
            <person name="Nolan M."/>
            <person name="Lucas S."/>
            <person name="Chen F."/>
            <person name="Tice H."/>
            <person name="Cheng J.F."/>
            <person name="Jando M."/>
            <person name="Schneider S."/>
            <person name="Bruce D."/>
            <person name="Goodwin L."/>
            <person name="Pitluck S."/>
            <person name="Liolios K."/>
            <person name="Mikhailova N."/>
            <person name="Pati A."/>
            <person name="Ivanova N."/>
            <person name="Mavromatis K."/>
            <person name="Chen A."/>
            <person name="Palaniappan K."/>
            <person name="Chertkov O."/>
            <person name="Land M."/>
            <person name="Hauser L."/>
            <person name="Chang Y.J."/>
            <person name="Jeffries C.D."/>
            <person name="Brettin T."/>
            <person name="Detter J.C."/>
            <person name="Han C."/>
            <person name="Rohde M."/>
            <person name="Goker M."/>
            <person name="Bristow J."/>
            <person name="Eisen J.A."/>
            <person name="Markowitz V."/>
            <person name="Hugenholtz P."/>
            <person name="Kyrpides N.C."/>
            <person name="Klenk H.P."/>
        </authorList>
    </citation>
    <scope>NUCLEOTIDE SEQUENCE [LARGE SCALE GENOMIC DNA]</scope>
    <source>
        <strain evidence="2">ATCC BAA-972 / CDC 1076 / CIP 108378 / DSM 44985 / JCM 13578</strain>
    </source>
</reference>
<sequence>MLALDVTVQAVSTARVADGVVPRCSLVHSDAIHGHHGPRENMRRHVEHARRLVEAISVNPPALVVMAKNVWFDMSRDPSGGRRSALFFEIVRQLDHADIPVAEVSLLTVQKTLCGAAKFGAKGHESLAQEVRRLYPELVTPPDPMRKEEPKYRVTTVALALAGAMCAGVPTRLEVTTTRLMALQAGEWPQRFKLLSTATEWHERYGNVGAAGILSA</sequence>
<dbReference type="eggNOG" id="ENOG503222V">
    <property type="taxonomic scope" value="Bacteria"/>
</dbReference>
<dbReference type="AlphaFoldDB" id="D6ZE92"/>
<protein>
    <submittedName>
        <fullName evidence="1">Uncharacterized protein</fullName>
    </submittedName>
</protein>
<organism evidence="1 2">
    <name type="scientific">Segniliparus rotundus (strain ATCC BAA-972 / CDC 1076 / CIP 108378 / DSM 44985 / JCM 13578)</name>
    <dbReference type="NCBI Taxonomy" id="640132"/>
    <lineage>
        <taxon>Bacteria</taxon>
        <taxon>Bacillati</taxon>
        <taxon>Actinomycetota</taxon>
        <taxon>Actinomycetes</taxon>
        <taxon>Mycobacteriales</taxon>
        <taxon>Segniliparaceae</taxon>
        <taxon>Segniliparus</taxon>
    </lineage>
</organism>
<dbReference type="KEGG" id="srt:Srot_0895"/>
<keyword evidence="2" id="KW-1185">Reference proteome</keyword>
<dbReference type="Proteomes" id="UP000002247">
    <property type="component" value="Chromosome"/>
</dbReference>
<evidence type="ECO:0000313" key="2">
    <source>
        <dbReference type="Proteomes" id="UP000002247"/>
    </source>
</evidence>
<name>D6ZE92_SEGRD</name>
<dbReference type="HOGENOM" id="CLU_1353408_0_0_11"/>
<accession>D6ZE92</accession>
<proteinExistence type="predicted"/>
<gene>
    <name evidence="1" type="ordered locus">Srot_0895</name>
</gene>
<dbReference type="EMBL" id="CP001958">
    <property type="protein sequence ID" value="ADG97372.1"/>
    <property type="molecule type" value="Genomic_DNA"/>
</dbReference>